<dbReference type="SUPFAM" id="SSF53955">
    <property type="entry name" value="Lysozyme-like"/>
    <property type="match status" value="1"/>
</dbReference>
<name>Q2IQI7_ANADE</name>
<feature type="compositionally biased region" description="Basic and acidic residues" evidence="2">
    <location>
        <begin position="28"/>
        <end position="38"/>
    </location>
</feature>
<sequence>MPRLSGLLGAALAITAWVVVAAFPRTLSHEPRPHRPGEPDCGATGCEPEADPLVEAIDAQIAARMPGLAEADRTRLASTIVLEAEAARIDPLLVLALIEVESSFDARALSGAGAKGLMQLRESTLRRELERVGLPAGDPHDPVLNVRAGVRYLRRLLDAFGREEVALMAYNAGPNRILGYLREGAIPQRFHVYPRRVKAELRRIRRDIGDERPAEAVAAAAAPAPVAE</sequence>
<dbReference type="EMBL" id="CP000251">
    <property type="protein sequence ID" value="ABC81071.1"/>
    <property type="molecule type" value="Genomic_DNA"/>
</dbReference>
<dbReference type="eggNOG" id="COG0741">
    <property type="taxonomic scope" value="Bacteria"/>
</dbReference>
<feature type="region of interest" description="Disordered" evidence="2">
    <location>
        <begin position="28"/>
        <end position="48"/>
    </location>
</feature>
<accession>Q2IQI7</accession>
<dbReference type="PANTHER" id="PTHR37423:SF2">
    <property type="entry name" value="MEMBRANE-BOUND LYTIC MUREIN TRANSGLYCOSYLASE C"/>
    <property type="match status" value="1"/>
</dbReference>
<evidence type="ECO:0000313" key="5">
    <source>
        <dbReference type="Proteomes" id="UP000001935"/>
    </source>
</evidence>
<dbReference type="Pfam" id="PF01464">
    <property type="entry name" value="SLT"/>
    <property type="match status" value="1"/>
</dbReference>
<proteinExistence type="inferred from homology"/>
<evidence type="ECO:0000256" key="1">
    <source>
        <dbReference type="ARBA" id="ARBA00007734"/>
    </source>
</evidence>
<dbReference type="InterPro" id="IPR023346">
    <property type="entry name" value="Lysozyme-like_dom_sf"/>
</dbReference>
<protein>
    <submittedName>
        <fullName evidence="4">Lytic transglycosylase, catalytic</fullName>
    </submittedName>
</protein>
<dbReference type="OrthoDB" id="9781970at2"/>
<evidence type="ECO:0000256" key="2">
    <source>
        <dbReference type="SAM" id="MobiDB-lite"/>
    </source>
</evidence>
<dbReference type="KEGG" id="ade:Adeh_1297"/>
<dbReference type="PANTHER" id="PTHR37423">
    <property type="entry name" value="SOLUBLE LYTIC MUREIN TRANSGLYCOSYLASE-RELATED"/>
    <property type="match status" value="1"/>
</dbReference>
<dbReference type="Gene3D" id="1.10.530.10">
    <property type="match status" value="1"/>
</dbReference>
<dbReference type="Proteomes" id="UP000001935">
    <property type="component" value="Chromosome"/>
</dbReference>
<comment type="similarity">
    <text evidence="1">Belongs to the transglycosylase Slt family.</text>
</comment>
<dbReference type="RefSeq" id="WP_011420354.1">
    <property type="nucleotide sequence ID" value="NC_007760.1"/>
</dbReference>
<dbReference type="InterPro" id="IPR008258">
    <property type="entry name" value="Transglycosylase_SLT_dom_1"/>
</dbReference>
<evidence type="ECO:0000313" key="4">
    <source>
        <dbReference type="EMBL" id="ABC81071.1"/>
    </source>
</evidence>
<evidence type="ECO:0000259" key="3">
    <source>
        <dbReference type="Pfam" id="PF01464"/>
    </source>
</evidence>
<dbReference type="CDD" id="cd16896">
    <property type="entry name" value="LT_Slt70-like"/>
    <property type="match status" value="1"/>
</dbReference>
<gene>
    <name evidence="4" type="ordered locus">Adeh_1297</name>
</gene>
<reference evidence="4 5" key="1">
    <citation type="submission" date="2006-01" db="EMBL/GenBank/DDBJ databases">
        <title>Complete sequence of Anaeromyxobacter dehalogenans 2CP-C.</title>
        <authorList>
            <consortium name="US DOE Joint Genome Institute"/>
            <person name="Copeland A."/>
            <person name="Lucas S."/>
            <person name="Lapidus A."/>
            <person name="Barry K."/>
            <person name="Detter J.C."/>
            <person name="Glavina T."/>
            <person name="Hammon N."/>
            <person name="Israni S."/>
            <person name="Pitluck S."/>
            <person name="Brettin T."/>
            <person name="Bruce D."/>
            <person name="Han C."/>
            <person name="Tapia R."/>
            <person name="Gilna P."/>
            <person name="Kiss H."/>
            <person name="Schmutz J."/>
            <person name="Larimer F."/>
            <person name="Land M."/>
            <person name="Kyrpides N."/>
            <person name="Anderson I."/>
            <person name="Sanford R.A."/>
            <person name="Ritalahti K.M."/>
            <person name="Thomas H.S."/>
            <person name="Kirby J.R."/>
            <person name="Zhulin I.B."/>
            <person name="Loeffler F.E."/>
            <person name="Richardson P."/>
        </authorList>
    </citation>
    <scope>NUCLEOTIDE SEQUENCE [LARGE SCALE GENOMIC DNA]</scope>
    <source>
        <strain evidence="4 5">2CP-C</strain>
    </source>
</reference>
<organism evidence="4 5">
    <name type="scientific">Anaeromyxobacter dehalogenans (strain 2CP-C)</name>
    <dbReference type="NCBI Taxonomy" id="290397"/>
    <lineage>
        <taxon>Bacteria</taxon>
        <taxon>Pseudomonadati</taxon>
        <taxon>Myxococcota</taxon>
        <taxon>Myxococcia</taxon>
        <taxon>Myxococcales</taxon>
        <taxon>Cystobacterineae</taxon>
        <taxon>Anaeromyxobacteraceae</taxon>
        <taxon>Anaeromyxobacter</taxon>
    </lineage>
</organism>
<dbReference type="CAZy" id="GH23">
    <property type="family name" value="Glycoside Hydrolase Family 23"/>
</dbReference>
<feature type="domain" description="Transglycosylase SLT" evidence="3">
    <location>
        <begin position="83"/>
        <end position="181"/>
    </location>
</feature>
<dbReference type="HOGENOM" id="CLU_1183050_0_0_7"/>
<dbReference type="STRING" id="290397.Adeh_1297"/>
<dbReference type="AlphaFoldDB" id="Q2IQI7"/>